<organism evidence="2 3">
    <name type="scientific">Phormidium nigroviride PCC 7112</name>
    <dbReference type="NCBI Taxonomy" id="179408"/>
    <lineage>
        <taxon>Bacteria</taxon>
        <taxon>Bacillati</taxon>
        <taxon>Cyanobacteriota</taxon>
        <taxon>Cyanophyceae</taxon>
        <taxon>Oscillatoriophycideae</taxon>
        <taxon>Oscillatoriales</taxon>
        <taxon>Oscillatoriaceae</taxon>
        <taxon>Phormidium</taxon>
    </lineage>
</organism>
<proteinExistence type="predicted"/>
<feature type="compositionally biased region" description="Polar residues" evidence="1">
    <location>
        <begin position="8"/>
        <end position="22"/>
    </location>
</feature>
<dbReference type="AlphaFoldDB" id="K9VTT8"/>
<feature type="compositionally biased region" description="Polar residues" evidence="1">
    <location>
        <begin position="134"/>
        <end position="149"/>
    </location>
</feature>
<feature type="region of interest" description="Disordered" evidence="1">
    <location>
        <begin position="1"/>
        <end position="41"/>
    </location>
</feature>
<name>K9VTT8_9CYAN</name>
<dbReference type="Proteomes" id="UP000010478">
    <property type="component" value="Plasmid pOSC7112.04"/>
</dbReference>
<accession>K9VTT8</accession>
<sequence>MSFDRVQKSASSTPASRENSAVSIERKLKEPSASRVPEISAKLSPMTTAQWLQSDLVMRTMQGFERKEAENSAPARSDQNASSVQLESLEQPESEAEEQVQTKAADSAPARSDQNASSVQLEALEQPESDSEEQVQTKLTVGKRTPQND</sequence>
<feature type="region of interest" description="Disordered" evidence="1">
    <location>
        <begin position="62"/>
        <end position="149"/>
    </location>
</feature>
<dbReference type="HOGENOM" id="CLU_1747802_0_0_3"/>
<evidence type="ECO:0000256" key="1">
    <source>
        <dbReference type="SAM" id="MobiDB-lite"/>
    </source>
</evidence>
<geneLocation type="plasmid" evidence="2 3">
    <name>pOSC7112.04</name>
</geneLocation>
<evidence type="ECO:0000313" key="2">
    <source>
        <dbReference type="EMBL" id="AFZ10979.1"/>
    </source>
</evidence>
<keyword evidence="3" id="KW-1185">Reference proteome</keyword>
<dbReference type="KEGG" id="oni:Osc7112_6900"/>
<evidence type="ECO:0000313" key="3">
    <source>
        <dbReference type="Proteomes" id="UP000010478"/>
    </source>
</evidence>
<keyword evidence="2" id="KW-0614">Plasmid</keyword>
<gene>
    <name evidence="2" type="ORF">Osc7112_6900</name>
</gene>
<protein>
    <submittedName>
        <fullName evidence="2">Uncharacterized protein</fullName>
    </submittedName>
</protein>
<dbReference type="EMBL" id="CP003618">
    <property type="protein sequence ID" value="AFZ10979.1"/>
    <property type="molecule type" value="Genomic_DNA"/>
</dbReference>
<reference evidence="2 3" key="1">
    <citation type="submission" date="2012-05" db="EMBL/GenBank/DDBJ databases">
        <title>Finished plasmid 4 of genome of Oscillatoria sp. PCC 7112.</title>
        <authorList>
            <consortium name="US DOE Joint Genome Institute"/>
            <person name="Gugger M."/>
            <person name="Coursin T."/>
            <person name="Rippka R."/>
            <person name="Tandeau De Marsac N."/>
            <person name="Huntemann M."/>
            <person name="Wei C.-L."/>
            <person name="Han J."/>
            <person name="Detter J.C."/>
            <person name="Han C."/>
            <person name="Tapia R."/>
            <person name="Davenport K."/>
            <person name="Daligault H."/>
            <person name="Erkkila T."/>
            <person name="Gu W."/>
            <person name="Munk A.C.C."/>
            <person name="Teshima H."/>
            <person name="Xu Y."/>
            <person name="Chain P."/>
            <person name="Chen A."/>
            <person name="Krypides N."/>
            <person name="Mavromatis K."/>
            <person name="Markowitz V."/>
            <person name="Szeto E."/>
            <person name="Ivanova N."/>
            <person name="Mikhailova N."/>
            <person name="Ovchinnikova G."/>
            <person name="Pagani I."/>
            <person name="Pati A."/>
            <person name="Goodwin L."/>
            <person name="Peters L."/>
            <person name="Pitluck S."/>
            <person name="Woyke T."/>
            <person name="Kerfeld C."/>
        </authorList>
    </citation>
    <scope>NUCLEOTIDE SEQUENCE [LARGE SCALE GENOMIC DNA]</scope>
    <source>
        <strain evidence="2 3">PCC 7112</strain>
        <plasmid evidence="2 3">pOSC7112.04</plasmid>
    </source>
</reference>